<evidence type="ECO:0000313" key="3">
    <source>
        <dbReference type="Proteomes" id="UP001500466"/>
    </source>
</evidence>
<dbReference type="InterPro" id="IPR054344">
    <property type="entry name" value="TY-Chap_N"/>
</dbReference>
<reference evidence="3" key="1">
    <citation type="journal article" date="2019" name="Int. J. Syst. Evol. Microbiol.">
        <title>The Global Catalogue of Microorganisms (GCM) 10K type strain sequencing project: providing services to taxonomists for standard genome sequencing and annotation.</title>
        <authorList>
            <consortium name="The Broad Institute Genomics Platform"/>
            <consortium name="The Broad Institute Genome Sequencing Center for Infectious Disease"/>
            <person name="Wu L."/>
            <person name="Ma J."/>
        </authorList>
    </citation>
    <scope>NUCLEOTIDE SEQUENCE [LARGE SCALE GENOMIC DNA]</scope>
    <source>
        <strain evidence="3">JCM 17986</strain>
    </source>
</reference>
<protein>
    <recommendedName>
        <fullName evidence="1">TY-Chap N-terminal domain-containing protein</fullName>
    </recommendedName>
</protein>
<comment type="caution">
    <text evidence="2">The sequence shown here is derived from an EMBL/GenBank/DDBJ whole genome shotgun (WGS) entry which is preliminary data.</text>
</comment>
<dbReference type="RefSeq" id="WP_345676507.1">
    <property type="nucleotide sequence ID" value="NZ_BAABHS010000011.1"/>
</dbReference>
<proteinExistence type="predicted"/>
<keyword evidence="3" id="KW-1185">Reference proteome</keyword>
<accession>A0ABP9HCU2</accession>
<organism evidence="2 3">
    <name type="scientific">Yinghuangia aomiensis</name>
    <dbReference type="NCBI Taxonomy" id="676205"/>
    <lineage>
        <taxon>Bacteria</taxon>
        <taxon>Bacillati</taxon>
        <taxon>Actinomycetota</taxon>
        <taxon>Actinomycetes</taxon>
        <taxon>Kitasatosporales</taxon>
        <taxon>Streptomycetaceae</taxon>
        <taxon>Yinghuangia</taxon>
    </lineage>
</organism>
<name>A0ABP9HCU2_9ACTN</name>
<evidence type="ECO:0000259" key="1">
    <source>
        <dbReference type="Pfam" id="PF22552"/>
    </source>
</evidence>
<dbReference type="Pfam" id="PF22552">
    <property type="entry name" value="TY-Chap3"/>
    <property type="match status" value="1"/>
</dbReference>
<feature type="domain" description="TY-Chap N-terminal" evidence="1">
    <location>
        <begin position="164"/>
        <end position="284"/>
    </location>
</feature>
<dbReference type="EMBL" id="BAABHS010000011">
    <property type="protein sequence ID" value="GAA4967674.1"/>
    <property type="molecule type" value="Genomic_DNA"/>
</dbReference>
<gene>
    <name evidence="2" type="ORF">GCM10023205_35810</name>
</gene>
<sequence>MERTIWDALLRPGYSGVPYVADFLGDEDEADNARLRVGLPESGPSVTLTRQDRFVVAELRLGEGTAPLTDAQKQRMADDWRYERSAIVPITQPVWSLSWRWFDDVPVRAARGRAVVELLRDILALPAEQVVVRSADDNGPTDLYGLRDFDDRPTASGAAPECADWDDLRRRLDWLVSTLANDSAVILSGPGNAVVQFMTARHGSSIATSVIDPALDPDRLPHEAAPGSERARRMFADGWRPGPVAPGVAEWTLGDPEVHWGADAFPRQAVDALQALGAGGPAELTVHAFRNGRHPDPAYVAAELGLRPDGP</sequence>
<evidence type="ECO:0000313" key="2">
    <source>
        <dbReference type="EMBL" id="GAA4967674.1"/>
    </source>
</evidence>
<dbReference type="Proteomes" id="UP001500466">
    <property type="component" value="Unassembled WGS sequence"/>
</dbReference>